<proteinExistence type="predicted"/>
<evidence type="ECO:0000313" key="7">
    <source>
        <dbReference type="Proteomes" id="UP000248817"/>
    </source>
</evidence>
<sequence length="512" mass="57596">MTPTNEEHNDPVYFWRLDDENAYLGQWYPASFQSTPLRRPRPPSDPETPKGWKMHPRKLRDLGRQIPGFTETVWEAERYAIVAERTYLKFSQDPNLAAQLIATGTREIVDASPRDRIWGWGLGARLMRITRHGYDPLGCGRAPSHRARRRETKSIRHQFYRRALHFIPLIPKADTTTSMSLQSQPTTPTAIQATEWTSLPSQYRRPGGQSEHSLHQKRGHPLDSFLEGPLYIPSLGCLFVVDIPYGRIFSIDVETREWRLVLAYDGEPNGLAYHHPTNRILIADFKQGILAFDPTAHPDPNDAPTPLVTRYHGERLKGPNDLVVTSTGKVYFTDQGMTGLHDPTGRVFRFDLPPDNRNHVASQPHIKLECVLGNGPSPNGLVMSRDESAVFVAMTRDNAVWYVPFHPDGSVQRVGRFASYYGIGGPDGMAMDVAGNIFVVHSTLGIVFVHRPDGEVGWRIRWDAGAGKKLTNLTFGGPEGKTLFLVESETGTVLVVEWFWKGVFGGDDNAER</sequence>
<feature type="domain" description="SMP-30/Gluconolactonase/LRE-like region" evidence="4">
    <location>
        <begin position="227"/>
        <end position="486"/>
    </location>
</feature>
<feature type="region of interest" description="Disordered" evidence="3">
    <location>
        <begin position="34"/>
        <end position="55"/>
    </location>
</feature>
<gene>
    <name evidence="6" type="ORF">BP00DRAFT_499222</name>
</gene>
<dbReference type="Gene3D" id="1.10.357.40">
    <property type="entry name" value="YbiA-like"/>
    <property type="match status" value="1"/>
</dbReference>
<feature type="binding site" evidence="2">
    <location>
        <position position="227"/>
    </location>
    <ligand>
        <name>a divalent metal cation</name>
        <dbReference type="ChEBI" id="CHEBI:60240"/>
    </ligand>
</feature>
<feature type="active site" description="Proton donor/acceptor" evidence="1">
    <location>
        <position position="427"/>
    </location>
</feature>
<dbReference type="PANTHER" id="PTHR47572:SF5">
    <property type="entry name" value="BLR2277 PROTEIN"/>
    <property type="match status" value="1"/>
</dbReference>
<evidence type="ECO:0000256" key="1">
    <source>
        <dbReference type="PIRSR" id="PIRSR605511-1"/>
    </source>
</evidence>
<protein>
    <submittedName>
        <fullName evidence="6">Calcium-dependent phosphotriesterase</fullName>
    </submittedName>
</protein>
<keyword evidence="2" id="KW-0479">Metal-binding</keyword>
<evidence type="ECO:0000256" key="3">
    <source>
        <dbReference type="SAM" id="MobiDB-lite"/>
    </source>
</evidence>
<feature type="binding site" evidence="2">
    <location>
        <position position="427"/>
    </location>
    <ligand>
        <name>a divalent metal cation</name>
        <dbReference type="ChEBI" id="CHEBI:60240"/>
    </ligand>
</feature>
<evidence type="ECO:0000313" key="6">
    <source>
        <dbReference type="EMBL" id="PYI25793.1"/>
    </source>
</evidence>
<comment type="cofactor">
    <cofactor evidence="2">
        <name>Zn(2+)</name>
        <dbReference type="ChEBI" id="CHEBI:29105"/>
    </cofactor>
    <text evidence="2">Binds 1 divalent metal cation per subunit.</text>
</comment>
<feature type="domain" description="NADAR" evidence="5">
    <location>
        <begin position="54"/>
        <end position="125"/>
    </location>
</feature>
<dbReference type="InterPro" id="IPR051262">
    <property type="entry name" value="SMP-30/CGR1_Lactonase"/>
</dbReference>
<dbReference type="PANTHER" id="PTHR47572">
    <property type="entry name" value="LIPOPROTEIN-RELATED"/>
    <property type="match status" value="1"/>
</dbReference>
<dbReference type="InterPro" id="IPR012816">
    <property type="entry name" value="NADAR"/>
</dbReference>
<evidence type="ECO:0000259" key="5">
    <source>
        <dbReference type="Pfam" id="PF08719"/>
    </source>
</evidence>
<dbReference type="Gene3D" id="2.120.10.30">
    <property type="entry name" value="TolB, C-terminal domain"/>
    <property type="match status" value="1"/>
</dbReference>
<evidence type="ECO:0000259" key="4">
    <source>
        <dbReference type="Pfam" id="PF08450"/>
    </source>
</evidence>
<accession>A0A2V5HW18</accession>
<organism evidence="6 7">
    <name type="scientific">Aspergillus indologenus CBS 114.80</name>
    <dbReference type="NCBI Taxonomy" id="1450541"/>
    <lineage>
        <taxon>Eukaryota</taxon>
        <taxon>Fungi</taxon>
        <taxon>Dikarya</taxon>
        <taxon>Ascomycota</taxon>
        <taxon>Pezizomycotina</taxon>
        <taxon>Eurotiomycetes</taxon>
        <taxon>Eurotiomycetidae</taxon>
        <taxon>Eurotiales</taxon>
        <taxon>Aspergillaceae</taxon>
        <taxon>Aspergillus</taxon>
        <taxon>Aspergillus subgen. Circumdati</taxon>
    </lineage>
</organism>
<dbReference type="InterPro" id="IPR011042">
    <property type="entry name" value="6-blade_b-propeller_TolB-like"/>
</dbReference>
<evidence type="ECO:0000256" key="2">
    <source>
        <dbReference type="PIRSR" id="PIRSR605511-2"/>
    </source>
</evidence>
<keyword evidence="7" id="KW-1185">Reference proteome</keyword>
<feature type="binding site" evidence="2">
    <location>
        <position position="320"/>
    </location>
    <ligand>
        <name>substrate</name>
    </ligand>
</feature>
<dbReference type="SUPFAM" id="SSF63829">
    <property type="entry name" value="Calcium-dependent phosphotriesterase"/>
    <property type="match status" value="1"/>
</dbReference>
<dbReference type="GO" id="GO:0046872">
    <property type="term" value="F:metal ion binding"/>
    <property type="evidence" value="ECO:0007669"/>
    <property type="project" value="UniProtKB-KW"/>
</dbReference>
<dbReference type="EMBL" id="KZ825626">
    <property type="protein sequence ID" value="PYI25793.1"/>
    <property type="molecule type" value="Genomic_DNA"/>
</dbReference>
<reference evidence="6 7" key="1">
    <citation type="submission" date="2018-02" db="EMBL/GenBank/DDBJ databases">
        <title>The genomes of Aspergillus section Nigri reveals drivers in fungal speciation.</title>
        <authorList>
            <consortium name="DOE Joint Genome Institute"/>
            <person name="Vesth T.C."/>
            <person name="Nybo J."/>
            <person name="Theobald S."/>
            <person name="Brandl J."/>
            <person name="Frisvad J.C."/>
            <person name="Nielsen K.F."/>
            <person name="Lyhne E.K."/>
            <person name="Kogle M.E."/>
            <person name="Kuo A."/>
            <person name="Riley R."/>
            <person name="Clum A."/>
            <person name="Nolan M."/>
            <person name="Lipzen A."/>
            <person name="Salamov A."/>
            <person name="Henrissat B."/>
            <person name="Wiebenga A."/>
            <person name="De vries R.P."/>
            <person name="Grigoriev I.V."/>
            <person name="Mortensen U.H."/>
            <person name="Andersen M.R."/>
            <person name="Baker S.E."/>
        </authorList>
    </citation>
    <scope>NUCLEOTIDE SEQUENCE [LARGE SCALE GENOMIC DNA]</scope>
    <source>
        <strain evidence="6 7">CBS 114.80</strain>
    </source>
</reference>
<dbReference type="Pfam" id="PF08450">
    <property type="entry name" value="SGL"/>
    <property type="match status" value="1"/>
</dbReference>
<dbReference type="InterPro" id="IPR005511">
    <property type="entry name" value="SMP-30"/>
</dbReference>
<name>A0A2V5HW18_9EURO</name>
<dbReference type="PRINTS" id="PR01790">
    <property type="entry name" value="SMP30FAMILY"/>
</dbReference>
<dbReference type="AlphaFoldDB" id="A0A2V5HW18"/>
<dbReference type="CDD" id="cd15457">
    <property type="entry name" value="NADAR"/>
    <property type="match status" value="1"/>
</dbReference>
<feature type="binding site" evidence="2">
    <location>
        <position position="379"/>
    </location>
    <ligand>
        <name>a divalent metal cation</name>
        <dbReference type="ChEBI" id="CHEBI:60240"/>
    </ligand>
</feature>
<dbReference type="InterPro" id="IPR013658">
    <property type="entry name" value="SGL"/>
</dbReference>
<keyword evidence="2" id="KW-0862">Zinc</keyword>
<dbReference type="Pfam" id="PF08719">
    <property type="entry name" value="NADAR"/>
    <property type="match status" value="1"/>
</dbReference>
<dbReference type="SUPFAM" id="SSF143990">
    <property type="entry name" value="YbiA-like"/>
    <property type="match status" value="1"/>
</dbReference>
<dbReference type="InterPro" id="IPR037238">
    <property type="entry name" value="YbiA-like_sf"/>
</dbReference>
<dbReference type="Proteomes" id="UP000248817">
    <property type="component" value="Unassembled WGS sequence"/>
</dbReference>